<evidence type="ECO:0000313" key="2">
    <source>
        <dbReference type="EMBL" id="MBN7825020.1"/>
    </source>
</evidence>
<accession>A0A939DLY3</accession>
<dbReference type="PANTHER" id="PTHR37530">
    <property type="entry name" value="OUTER MEMBRANE PROTEIN SLP"/>
    <property type="match status" value="1"/>
</dbReference>
<dbReference type="Pfam" id="PF03843">
    <property type="entry name" value="Slp"/>
    <property type="match status" value="1"/>
</dbReference>
<feature type="compositionally biased region" description="Basic and acidic residues" evidence="1">
    <location>
        <begin position="199"/>
        <end position="211"/>
    </location>
</feature>
<reference evidence="2" key="1">
    <citation type="submission" date="2021-03" db="EMBL/GenBank/DDBJ databases">
        <title>novel species isolated from a fishpond in China.</title>
        <authorList>
            <person name="Lu H."/>
            <person name="Cai Z."/>
        </authorList>
    </citation>
    <scope>NUCLEOTIDE SEQUENCE</scope>
    <source>
        <strain evidence="2">JCM 30855</strain>
    </source>
</reference>
<feature type="region of interest" description="Disordered" evidence="1">
    <location>
        <begin position="183"/>
        <end position="230"/>
    </location>
</feature>
<protein>
    <submittedName>
        <fullName evidence="2">Slp family lipoprotein</fullName>
    </submittedName>
</protein>
<dbReference type="NCBIfam" id="TIGR00752">
    <property type="entry name" value="slp"/>
    <property type="match status" value="1"/>
</dbReference>
<name>A0A939DLY3_9ALTE</name>
<gene>
    <name evidence="2" type="ORF">J0A66_07275</name>
</gene>
<dbReference type="PANTHER" id="PTHR37530:SF1">
    <property type="entry name" value="OUTER MEMBRANE PROTEIN SLP"/>
    <property type="match status" value="1"/>
</dbReference>
<dbReference type="GO" id="GO:0019867">
    <property type="term" value="C:outer membrane"/>
    <property type="evidence" value="ECO:0007669"/>
    <property type="project" value="InterPro"/>
</dbReference>
<comment type="caution">
    <text evidence="2">The sequence shown here is derived from an EMBL/GenBank/DDBJ whole genome shotgun (WGS) entry which is preliminary data.</text>
</comment>
<keyword evidence="2" id="KW-0449">Lipoprotein</keyword>
<sequence length="230" mass="25997">MKQILLAGCILLMAGCSTLPDELQVKEGTNLLSYQQVSANPQQTAGNQVRWGGVIAEVTNKQDATLVEVVHYPLRSYGRPSVSDDSMGRFRVYIDGFLDPMVFKPGRSLTITGKVLGSETDRVGEHDYVFPAIKADGYHLWREVQQVDVTTFGFGYYPYPYHGWYGWHMWPYHQRVIIRSRTPVSVGHPSPSRPDLGSDDGRAPEVLRPRNDSPQVPRIKRNEMGKIQQH</sequence>
<dbReference type="Proteomes" id="UP000664654">
    <property type="component" value="Unassembled WGS sequence"/>
</dbReference>
<dbReference type="InterPro" id="IPR004658">
    <property type="entry name" value="OMP_Slp"/>
</dbReference>
<proteinExistence type="predicted"/>
<evidence type="ECO:0000313" key="3">
    <source>
        <dbReference type="Proteomes" id="UP000664654"/>
    </source>
</evidence>
<dbReference type="PROSITE" id="PS51257">
    <property type="entry name" value="PROKAR_LIPOPROTEIN"/>
    <property type="match status" value="1"/>
</dbReference>
<dbReference type="RefSeq" id="WP_206573127.1">
    <property type="nucleotide sequence ID" value="NZ_JAFKCV010000003.1"/>
</dbReference>
<dbReference type="AlphaFoldDB" id="A0A939DLY3"/>
<dbReference type="EMBL" id="JAFKCV010000003">
    <property type="protein sequence ID" value="MBN7825020.1"/>
    <property type="molecule type" value="Genomic_DNA"/>
</dbReference>
<keyword evidence="3" id="KW-1185">Reference proteome</keyword>
<evidence type="ECO:0000256" key="1">
    <source>
        <dbReference type="SAM" id="MobiDB-lite"/>
    </source>
</evidence>
<organism evidence="2 3">
    <name type="scientific">Bowmanella dokdonensis</name>
    <dbReference type="NCBI Taxonomy" id="751969"/>
    <lineage>
        <taxon>Bacteria</taxon>
        <taxon>Pseudomonadati</taxon>
        <taxon>Pseudomonadota</taxon>
        <taxon>Gammaproteobacteria</taxon>
        <taxon>Alteromonadales</taxon>
        <taxon>Alteromonadaceae</taxon>
        <taxon>Bowmanella</taxon>
    </lineage>
</organism>